<evidence type="ECO:0000259" key="6">
    <source>
        <dbReference type="SMART" id="SM00062"/>
    </source>
</evidence>
<name>A0AA46PW80_9NOCA</name>
<dbReference type="EMBL" id="CP106982">
    <property type="protein sequence ID" value="UYF94706.1"/>
    <property type="molecule type" value="Genomic_DNA"/>
</dbReference>
<dbReference type="SUPFAM" id="SSF53850">
    <property type="entry name" value="Periplasmic binding protein-like II"/>
    <property type="match status" value="1"/>
</dbReference>
<keyword evidence="2" id="KW-0813">Transport</keyword>
<dbReference type="PROSITE" id="PS51257">
    <property type="entry name" value="PROKAR_LIPOPROTEIN"/>
    <property type="match status" value="1"/>
</dbReference>
<feature type="domain" description="Solute-binding protein family 3/N-terminal" evidence="6">
    <location>
        <begin position="49"/>
        <end position="267"/>
    </location>
</feature>
<keyword evidence="3" id="KW-0732">Signal</keyword>
<sequence>MNSRSPLPGFGRRRFLEAAGLGALAVTGIGALAACGTKDSSGAAKALTEVRYALIGDGKAEPGTVLSHNLGGFDLASDLGVPVTYPSGFPASLPVMEAIKAGSVDFSFATATAVIYAIGGNVPVVPLVSYPLPSNEVDILVPKGSDIKSAADLRGRRIADHQGTTGTYSLVKYLDSAGLTINDVDYVNLTAADAEAAFAQGKVDAWINWQPTIELARRKHNAATLPGVKTYDYAFFVASEDFAFDHPEVAATLARNVRDAQRWVEANPETAVDEFTALGGFGDSTLERDVYLDLVKARRLSYSGAGQFTAVDEGAIAGTQDLADNFHRLGVYPEPVDVQTWLSDSRFDSVRAAVAAELAQA</sequence>
<dbReference type="FunFam" id="3.40.190.10:FF:000050">
    <property type="entry name" value="Sulfonate ABC transporter substrate-binding protein"/>
    <property type="match status" value="1"/>
</dbReference>
<dbReference type="InterPro" id="IPR015168">
    <property type="entry name" value="SsuA/THI5"/>
</dbReference>
<dbReference type="Proteomes" id="UP001163947">
    <property type="component" value="Chromosome"/>
</dbReference>
<gene>
    <name evidence="7" type="ORF">OCS65_02705</name>
</gene>
<reference evidence="7" key="1">
    <citation type="submission" date="2022-09" db="EMBL/GenBank/DDBJ databases">
        <title>The genome sequence of Rhodococcus aetherivorans N1.</title>
        <authorList>
            <person name="Jiang W."/>
        </authorList>
    </citation>
    <scope>NUCLEOTIDE SEQUENCE</scope>
    <source>
        <strain evidence="7">N1</strain>
    </source>
</reference>
<accession>A0AA46PW80</accession>
<dbReference type="Gene3D" id="3.40.190.10">
    <property type="entry name" value="Periplasmic binding protein-like II"/>
    <property type="match status" value="2"/>
</dbReference>
<dbReference type="RefSeq" id="WP_050036111.1">
    <property type="nucleotide sequence ID" value="NZ_CP011341.1"/>
</dbReference>
<organism evidence="7 8">
    <name type="scientific">Rhodococcus aetherivorans</name>
    <dbReference type="NCBI Taxonomy" id="191292"/>
    <lineage>
        <taxon>Bacteria</taxon>
        <taxon>Bacillati</taxon>
        <taxon>Actinomycetota</taxon>
        <taxon>Actinomycetes</taxon>
        <taxon>Mycobacteriales</taxon>
        <taxon>Nocardiaceae</taxon>
        <taxon>Rhodococcus</taxon>
    </lineage>
</organism>
<dbReference type="KEGG" id="rav:AAT18_25415"/>
<evidence type="ECO:0000256" key="5">
    <source>
        <dbReference type="ARBA" id="ARBA00070228"/>
    </source>
</evidence>
<dbReference type="SMART" id="SM00062">
    <property type="entry name" value="PBPb"/>
    <property type="match status" value="1"/>
</dbReference>
<dbReference type="PANTHER" id="PTHR30024">
    <property type="entry name" value="ALIPHATIC SULFONATES-BINDING PROTEIN-RELATED"/>
    <property type="match status" value="1"/>
</dbReference>
<comment type="function">
    <text evidence="4">Part of a binding-protein-dependent transport system for aliphatic sulfonates. Putative binding protein.</text>
</comment>
<dbReference type="AlphaFoldDB" id="A0AA46PW80"/>
<dbReference type="CDD" id="cd01008">
    <property type="entry name" value="PBP2_NrtA_SsuA_CpmA_like"/>
    <property type="match status" value="1"/>
</dbReference>
<evidence type="ECO:0000313" key="8">
    <source>
        <dbReference type="Proteomes" id="UP001163947"/>
    </source>
</evidence>
<dbReference type="GeneID" id="83619293"/>
<dbReference type="InterPro" id="IPR001638">
    <property type="entry name" value="Solute-binding_3/MltF_N"/>
</dbReference>
<dbReference type="PROSITE" id="PS51318">
    <property type="entry name" value="TAT"/>
    <property type="match status" value="1"/>
</dbReference>
<protein>
    <recommendedName>
        <fullName evidence="5">Putative aliphatic sulfonates-binding protein</fullName>
    </recommendedName>
</protein>
<dbReference type="InterPro" id="IPR006311">
    <property type="entry name" value="TAT_signal"/>
</dbReference>
<evidence type="ECO:0000313" key="7">
    <source>
        <dbReference type="EMBL" id="UYF94706.1"/>
    </source>
</evidence>
<evidence type="ECO:0000256" key="4">
    <source>
        <dbReference type="ARBA" id="ARBA00055538"/>
    </source>
</evidence>
<dbReference type="PANTHER" id="PTHR30024:SF42">
    <property type="entry name" value="ALIPHATIC SULFONATES-BINDING PROTEIN-RELATED"/>
    <property type="match status" value="1"/>
</dbReference>
<evidence type="ECO:0000256" key="1">
    <source>
        <dbReference type="ARBA" id="ARBA00010742"/>
    </source>
</evidence>
<evidence type="ECO:0000256" key="2">
    <source>
        <dbReference type="ARBA" id="ARBA00022448"/>
    </source>
</evidence>
<comment type="similarity">
    <text evidence="1">Belongs to the bacterial solute-binding protein SsuA/TauA family.</text>
</comment>
<proteinExistence type="inferred from homology"/>
<evidence type="ECO:0000256" key="3">
    <source>
        <dbReference type="ARBA" id="ARBA00022729"/>
    </source>
</evidence>
<dbReference type="Pfam" id="PF09084">
    <property type="entry name" value="NMT1"/>
    <property type="match status" value="1"/>
</dbReference>